<sequence length="123" mass="12669">MRPAISAIQQLFQVLPAARGAGPEAPYLRLQAAEGAVVADLEYRPQEDGWGAVLQIAVVDRSGAPEGSPRAVVAGVFCLASGQLLRSGQTVSLAVAPEDPAGALSELLASMEGLQAHPSPTER</sequence>
<comment type="caution">
    <text evidence="1">The sequence shown here is derived from an EMBL/GenBank/DDBJ whole genome shotgun (WGS) entry which is preliminary data.</text>
</comment>
<keyword evidence="2" id="KW-1185">Reference proteome</keyword>
<dbReference type="EMBL" id="JBHTKN010000008">
    <property type="protein sequence ID" value="MFD1043140.1"/>
    <property type="molecule type" value="Genomic_DNA"/>
</dbReference>
<name>A0ABW3LXG6_9GAMM</name>
<dbReference type="RefSeq" id="WP_162377133.1">
    <property type="nucleotide sequence ID" value="NZ_JBHTKN010000008.1"/>
</dbReference>
<proteinExistence type="predicted"/>
<organism evidence="1 2">
    <name type="scientific">Pseudoxanthomonas kaohsiungensis</name>
    <dbReference type="NCBI Taxonomy" id="283923"/>
    <lineage>
        <taxon>Bacteria</taxon>
        <taxon>Pseudomonadati</taxon>
        <taxon>Pseudomonadota</taxon>
        <taxon>Gammaproteobacteria</taxon>
        <taxon>Lysobacterales</taxon>
        <taxon>Lysobacteraceae</taxon>
        <taxon>Pseudoxanthomonas</taxon>
    </lineage>
</organism>
<accession>A0ABW3LXG6</accession>
<protein>
    <submittedName>
        <fullName evidence="1">Uncharacterized protein</fullName>
    </submittedName>
</protein>
<reference evidence="2" key="1">
    <citation type="journal article" date="2019" name="Int. J. Syst. Evol. Microbiol.">
        <title>The Global Catalogue of Microorganisms (GCM) 10K type strain sequencing project: providing services to taxonomists for standard genome sequencing and annotation.</title>
        <authorList>
            <consortium name="The Broad Institute Genomics Platform"/>
            <consortium name="The Broad Institute Genome Sequencing Center for Infectious Disease"/>
            <person name="Wu L."/>
            <person name="Ma J."/>
        </authorList>
    </citation>
    <scope>NUCLEOTIDE SEQUENCE [LARGE SCALE GENOMIC DNA]</scope>
    <source>
        <strain evidence="2">CCUG 55854</strain>
    </source>
</reference>
<evidence type="ECO:0000313" key="2">
    <source>
        <dbReference type="Proteomes" id="UP001597033"/>
    </source>
</evidence>
<evidence type="ECO:0000313" key="1">
    <source>
        <dbReference type="EMBL" id="MFD1043140.1"/>
    </source>
</evidence>
<dbReference type="Proteomes" id="UP001597033">
    <property type="component" value="Unassembled WGS sequence"/>
</dbReference>
<gene>
    <name evidence="1" type="ORF">ACFQ2N_12375</name>
</gene>